<dbReference type="SUPFAM" id="SSF109604">
    <property type="entry name" value="HD-domain/PDEase-like"/>
    <property type="match status" value="1"/>
</dbReference>
<evidence type="ECO:0000256" key="1">
    <source>
        <dbReference type="SAM" id="Coils"/>
    </source>
</evidence>
<organism evidence="2">
    <name type="scientific">uncultured bacterium</name>
    <name type="common">gcode 4</name>
    <dbReference type="NCBI Taxonomy" id="1234023"/>
    <lineage>
        <taxon>Bacteria</taxon>
        <taxon>environmental samples</taxon>
    </lineage>
</organism>
<accession>K2GUH8</accession>
<comment type="caution">
    <text evidence="2">The sequence shown here is derived from an EMBL/GenBank/DDBJ whole genome shotgun (WGS) entry which is preliminary data.</text>
</comment>
<protein>
    <recommendedName>
        <fullName evidence="3">HD-GYP domain-containing protein</fullName>
    </recommendedName>
</protein>
<reference evidence="2" key="1">
    <citation type="journal article" date="2012" name="Science">
        <title>Fermentation, hydrogen, and sulfur metabolism in multiple uncultivated bacterial phyla.</title>
        <authorList>
            <person name="Wrighton K.C."/>
            <person name="Thomas B.C."/>
            <person name="Sharon I."/>
            <person name="Miller C.S."/>
            <person name="Castelle C.J."/>
            <person name="VerBerkmoes N.C."/>
            <person name="Wilkins M.J."/>
            <person name="Hettich R.L."/>
            <person name="Lipton M.S."/>
            <person name="Williams K.H."/>
            <person name="Long P.E."/>
            <person name="Banfield J.F."/>
        </authorList>
    </citation>
    <scope>NUCLEOTIDE SEQUENCE [LARGE SCALE GENOMIC DNA]</scope>
</reference>
<dbReference type="PANTHER" id="PTHR45228:SF4">
    <property type="entry name" value="LIPOPROTEIN"/>
    <property type="match status" value="1"/>
</dbReference>
<name>K2GUH8_9BACT</name>
<keyword evidence="1" id="KW-0175">Coiled coil</keyword>
<evidence type="ECO:0008006" key="3">
    <source>
        <dbReference type="Google" id="ProtNLM"/>
    </source>
</evidence>
<sequence length="1060" mass="128712">MKTNNLQEIPTLKEDQKNYQQISEYLESTKEYLYQEFKKLYQELNHDWSNFWILLDDVMENMILSFDEDIVLDPVTIDFLKEEIGKAFFEYFRNTTYKKTQIIPENLKNIILTNETTTEIRINYIRNSLDKILWFKKTNPDELISFLLFLLWVPEKYDLVGDLNLNQSWQLQNILFETSKNISELVYQNKDWNSEKLDKSIQRISFLYETLNKIILTKSIDKENRSLLSEVIMILSLNIKSIILNLENANYNKEKVNELWLMLWKLKLNFSHIIHDNIRTSFDEVREWIRIFEKSDYWNDRSRRKKFRTVWAWNLALARIKNVKKLESDIWSEDIEKRKKRLIWRIIKVCNIDSDRKIESSEEIINNFINSTEINEFQIEWISYLVEFDNINFELLVKLINFLIKENKVYENSYYENFKINTIIFAVNKICEKLTLKNIRETRLSSGHKDLISNITKYIEINRNTSHLFFNYSKIYISIALLYSNYEDHEKESMIFFNEFLTLNWENTSFYKKETEKFYQNLWPQWKTRFQDNKESINLRNENAVMVIIQDLIESTVNNIDDRSFQEINKEFCDTICKLIFNDLWSAEISKECEKCVNNKKCPECSKLFERWWYKKKKIDLKWWYKLIFKYPTTLNPLTRKNIFEEIFEKEEKFIKKRLWSLINIFLQKEELLQANEKFNKRNSALSQMATELITIYDPYTWRHVDGVKRKSRDYARANWFTDIELETLNIQSICHDLWKTKVAPKITKKLTRYTPEERKEMNMHTFFGLVECIEKWYPEEIINSQFHHCEFYNPKKWFDPNLTVEIVVKKVKQAMLDKKEKNIEFPTDVIEMVNQLCWYNIPIASRIISPADTSDAITSRRIYEIDRVWKTIEYINKLSRSEQLFFSWLIETWESIRLDPLKWKLANDEEKKLPYCILFEWKKYIPEERAPDQKWEIDYNRIQFDSIVVYNYLTNKALYNETMSLDKEIDKITAPQRLVEIIETKKDLAEKILNLRIRLLKGHDIIQKLSEEWIMLEKYSDEDCEIKEKELKELLKVMQNLEINAKELEWIESIYSTQQ</sequence>
<gene>
    <name evidence="2" type="ORF">ACD_4C00091G0004</name>
</gene>
<evidence type="ECO:0000313" key="2">
    <source>
        <dbReference type="EMBL" id="EKE26990.1"/>
    </source>
</evidence>
<dbReference type="EMBL" id="AMFJ01000607">
    <property type="protein sequence ID" value="EKE26990.1"/>
    <property type="molecule type" value="Genomic_DNA"/>
</dbReference>
<feature type="coiled-coil region" evidence="1">
    <location>
        <begin position="1025"/>
        <end position="1052"/>
    </location>
</feature>
<proteinExistence type="predicted"/>
<dbReference type="Gene3D" id="1.10.3210.10">
    <property type="entry name" value="Hypothetical protein af1432"/>
    <property type="match status" value="1"/>
</dbReference>
<dbReference type="PANTHER" id="PTHR45228">
    <property type="entry name" value="CYCLIC DI-GMP PHOSPHODIESTERASE TM_0186-RELATED"/>
    <property type="match status" value="1"/>
</dbReference>
<dbReference type="InterPro" id="IPR052020">
    <property type="entry name" value="Cyclic_di-GMP/3'3'-cGAMP_PDE"/>
</dbReference>
<dbReference type="AlphaFoldDB" id="K2GUH8"/>